<dbReference type="EMBL" id="LGRX02000389">
    <property type="protein sequence ID" value="KAK3288720.1"/>
    <property type="molecule type" value="Genomic_DNA"/>
</dbReference>
<gene>
    <name evidence="2" type="ORF">CYMTET_3814</name>
</gene>
<keyword evidence="3" id="KW-1185">Reference proteome</keyword>
<reference evidence="2 3" key="1">
    <citation type="journal article" date="2015" name="Genome Biol. Evol.">
        <title>Comparative Genomics of a Bacterivorous Green Alga Reveals Evolutionary Causalities and Consequences of Phago-Mixotrophic Mode of Nutrition.</title>
        <authorList>
            <person name="Burns J.A."/>
            <person name="Paasch A."/>
            <person name="Narechania A."/>
            <person name="Kim E."/>
        </authorList>
    </citation>
    <scope>NUCLEOTIDE SEQUENCE [LARGE SCALE GENOMIC DNA]</scope>
    <source>
        <strain evidence="2 3">PLY_AMNH</strain>
    </source>
</reference>
<evidence type="ECO:0000313" key="2">
    <source>
        <dbReference type="EMBL" id="KAK3288720.1"/>
    </source>
</evidence>
<comment type="caution">
    <text evidence="2">The sequence shown here is derived from an EMBL/GenBank/DDBJ whole genome shotgun (WGS) entry which is preliminary data.</text>
</comment>
<proteinExistence type="predicted"/>
<sequence length="292" mass="32311">GKHFTWIRLQEMRPSTRPPAEDEYGRQQRPHLNLSLRPRTTRAKDGMAPADVALPKRPMSAHRRHPVAPDKQHRVLSARVNSRAAAADHEDVLDKPDENLLSVSVAEYLEKPPLSKNETCSIPSTIVKKPAVLVPRLALHINNSLNSNLENIQHTQSPRSISRDFPPSFKSQRSARQATASNQRATPRPKSAREQRAAPRPKSALRTPPHPSLPGPHITPTYPDTLPKKARSRNPCLAAPSMSPDESRAQRPPVVYLKTEAPRPLSGVAGIGVSPAQGIAVHHELRRTCARH</sequence>
<dbReference type="AlphaFoldDB" id="A0AAE0H2V8"/>
<organism evidence="2 3">
    <name type="scientific">Cymbomonas tetramitiformis</name>
    <dbReference type="NCBI Taxonomy" id="36881"/>
    <lineage>
        <taxon>Eukaryota</taxon>
        <taxon>Viridiplantae</taxon>
        <taxon>Chlorophyta</taxon>
        <taxon>Pyramimonadophyceae</taxon>
        <taxon>Pyramimonadales</taxon>
        <taxon>Pyramimonadaceae</taxon>
        <taxon>Cymbomonas</taxon>
    </lineage>
</organism>
<feature type="region of interest" description="Disordered" evidence="1">
    <location>
        <begin position="1"/>
        <end position="72"/>
    </location>
</feature>
<evidence type="ECO:0000313" key="3">
    <source>
        <dbReference type="Proteomes" id="UP001190700"/>
    </source>
</evidence>
<dbReference type="Proteomes" id="UP001190700">
    <property type="component" value="Unassembled WGS sequence"/>
</dbReference>
<accession>A0AAE0H2V8</accession>
<feature type="region of interest" description="Disordered" evidence="1">
    <location>
        <begin position="150"/>
        <end position="252"/>
    </location>
</feature>
<evidence type="ECO:0000256" key="1">
    <source>
        <dbReference type="SAM" id="MobiDB-lite"/>
    </source>
</evidence>
<protein>
    <submittedName>
        <fullName evidence="2">Uncharacterized protein</fullName>
    </submittedName>
</protein>
<name>A0AAE0H2V8_9CHLO</name>
<feature type="compositionally biased region" description="Polar residues" evidence="1">
    <location>
        <begin position="169"/>
        <end position="185"/>
    </location>
</feature>
<feature type="non-terminal residue" evidence="2">
    <location>
        <position position="1"/>
    </location>
</feature>